<gene>
    <name evidence="1" type="ORF">N0V83_006977</name>
</gene>
<evidence type="ECO:0000313" key="1">
    <source>
        <dbReference type="EMBL" id="KAJ4367395.1"/>
    </source>
</evidence>
<organism evidence="1 2">
    <name type="scientific">Neocucurbitaria cava</name>
    <dbReference type="NCBI Taxonomy" id="798079"/>
    <lineage>
        <taxon>Eukaryota</taxon>
        <taxon>Fungi</taxon>
        <taxon>Dikarya</taxon>
        <taxon>Ascomycota</taxon>
        <taxon>Pezizomycotina</taxon>
        <taxon>Dothideomycetes</taxon>
        <taxon>Pleosporomycetidae</taxon>
        <taxon>Pleosporales</taxon>
        <taxon>Pleosporineae</taxon>
        <taxon>Cucurbitariaceae</taxon>
        <taxon>Neocucurbitaria</taxon>
    </lineage>
</organism>
<dbReference type="EMBL" id="JAPEUY010000012">
    <property type="protein sequence ID" value="KAJ4367395.1"/>
    <property type="molecule type" value="Genomic_DNA"/>
</dbReference>
<dbReference type="AlphaFoldDB" id="A0A9W9CKQ4"/>
<evidence type="ECO:0000313" key="2">
    <source>
        <dbReference type="Proteomes" id="UP001140560"/>
    </source>
</evidence>
<dbReference type="Proteomes" id="UP001140560">
    <property type="component" value="Unassembled WGS sequence"/>
</dbReference>
<comment type="caution">
    <text evidence="1">The sequence shown here is derived from an EMBL/GenBank/DDBJ whole genome shotgun (WGS) entry which is preliminary data.</text>
</comment>
<sequence length="66" mass="7531">MFYARPEPPSPWDLVMMNLGSLRRKAAGGYVDARTRDLGKEPETSIEEKNVKTADEVVEKDFVKEM</sequence>
<accession>A0A9W9CKQ4</accession>
<keyword evidence="2" id="KW-1185">Reference proteome</keyword>
<reference evidence="1" key="1">
    <citation type="submission" date="2022-10" db="EMBL/GenBank/DDBJ databases">
        <title>Tapping the CABI collections for fungal endophytes: first genome assemblies for Collariella, Neodidymelliopsis, Ascochyta clinopodiicola, Didymella pomorum, Didymosphaeria variabile, Neocosmospora piperis and Neocucurbitaria cava.</title>
        <authorList>
            <person name="Hill R."/>
        </authorList>
    </citation>
    <scope>NUCLEOTIDE SEQUENCE</scope>
    <source>
        <strain evidence="1">IMI 356814</strain>
    </source>
</reference>
<protein>
    <submittedName>
        <fullName evidence="1">Uncharacterized protein</fullName>
    </submittedName>
</protein>
<name>A0A9W9CKQ4_9PLEO</name>
<proteinExistence type="predicted"/>